<gene>
    <name evidence="3" type="ORF">GPECTOR_15g494</name>
</gene>
<evidence type="ECO:0000256" key="1">
    <source>
        <dbReference type="SAM" id="MobiDB-lite"/>
    </source>
</evidence>
<organism evidence="3 4">
    <name type="scientific">Gonium pectorale</name>
    <name type="common">Green alga</name>
    <dbReference type="NCBI Taxonomy" id="33097"/>
    <lineage>
        <taxon>Eukaryota</taxon>
        <taxon>Viridiplantae</taxon>
        <taxon>Chlorophyta</taxon>
        <taxon>core chlorophytes</taxon>
        <taxon>Chlorophyceae</taxon>
        <taxon>CS clade</taxon>
        <taxon>Chlamydomonadales</taxon>
        <taxon>Volvocaceae</taxon>
        <taxon>Gonium</taxon>
    </lineage>
</organism>
<feature type="domain" description="BACK" evidence="2">
    <location>
        <begin position="192"/>
        <end position="254"/>
    </location>
</feature>
<reference evidence="4" key="1">
    <citation type="journal article" date="2016" name="Nat. Commun.">
        <title>The Gonium pectorale genome demonstrates co-option of cell cycle regulation during the evolution of multicellularity.</title>
        <authorList>
            <person name="Hanschen E.R."/>
            <person name="Marriage T.N."/>
            <person name="Ferris P.J."/>
            <person name="Hamaji T."/>
            <person name="Toyoda A."/>
            <person name="Fujiyama A."/>
            <person name="Neme R."/>
            <person name="Noguchi H."/>
            <person name="Minakuchi Y."/>
            <person name="Suzuki M."/>
            <person name="Kawai-Toyooka H."/>
            <person name="Smith D.R."/>
            <person name="Sparks H."/>
            <person name="Anderson J."/>
            <person name="Bakaric R."/>
            <person name="Luria V."/>
            <person name="Karger A."/>
            <person name="Kirschner M.W."/>
            <person name="Durand P.M."/>
            <person name="Michod R.E."/>
            <person name="Nozaki H."/>
            <person name="Olson B.J."/>
        </authorList>
    </citation>
    <scope>NUCLEOTIDE SEQUENCE [LARGE SCALE GENOMIC DNA]</scope>
    <source>
        <strain evidence="4">NIES-2863</strain>
    </source>
</reference>
<dbReference type="AlphaFoldDB" id="A0A150GM06"/>
<proteinExistence type="predicted"/>
<name>A0A150GM06_GONPE</name>
<dbReference type="Proteomes" id="UP000075714">
    <property type="component" value="Unassembled WGS sequence"/>
</dbReference>
<evidence type="ECO:0000259" key="2">
    <source>
        <dbReference type="Pfam" id="PF07707"/>
    </source>
</evidence>
<protein>
    <recommendedName>
        <fullName evidence="2">BACK domain-containing protein</fullName>
    </recommendedName>
</protein>
<feature type="compositionally biased region" description="Low complexity" evidence="1">
    <location>
        <begin position="85"/>
        <end position="97"/>
    </location>
</feature>
<dbReference type="OrthoDB" id="546755at2759"/>
<dbReference type="EMBL" id="LSYV01000016">
    <property type="protein sequence ID" value="KXZ50808.1"/>
    <property type="molecule type" value="Genomic_DNA"/>
</dbReference>
<keyword evidence="4" id="KW-1185">Reference proteome</keyword>
<dbReference type="InterPro" id="IPR011705">
    <property type="entry name" value="BACK"/>
</dbReference>
<evidence type="ECO:0000313" key="4">
    <source>
        <dbReference type="Proteomes" id="UP000075714"/>
    </source>
</evidence>
<dbReference type="Pfam" id="PF07707">
    <property type="entry name" value="BACK"/>
    <property type="match status" value="1"/>
</dbReference>
<accession>A0A150GM06</accession>
<feature type="region of interest" description="Disordered" evidence="1">
    <location>
        <begin position="76"/>
        <end position="98"/>
    </location>
</feature>
<sequence>MPPLNPRVAEALAGSFGSAECADCWILFVREQPVVGSKRNRSDCEPLAEALPAHTYVLRPASERFAANLREPWRGRTEEAGGAKQQQQEPSASAAATAGGGLASGLPVLLVQLNCAEEVPSARAAIKFAYTGQVEPDSSVRELIELYRQGEYLQARPTEPAFAAIMAKAIELLVAHFGDALTTLNTPELRRQLLALPAEALMVLLAADCFGTDVEDTVLLMLALWIQENGSTMEVEALELLCRLVRLAQLSPDFAGAVLPALACARSVRPEQPGSGGLGWFPIKSKEASFLASCCASATSAPKLQRLMDEAKRKLNLPAKWFSTKPHRQCFLEATSRGKGAAPVGPSEQQHPQPATWPWSISREQLELGLQKLQPGGVMRLECALDNGLSAVSARGYEWRATIDYKYGANAAGLYLCCRLPAAYCLDMAALGGPLAALAQVGARLEADRWRNGAREVAFTYKYGASIFMGVDADGWGIPSALPLKHGGGGVAADGGGGGGLLNAWSEYLHDGKITGRLSLLQLST</sequence>
<comment type="caution">
    <text evidence="3">The sequence shown here is derived from an EMBL/GenBank/DDBJ whole genome shotgun (WGS) entry which is preliminary data.</text>
</comment>
<evidence type="ECO:0000313" key="3">
    <source>
        <dbReference type="EMBL" id="KXZ50808.1"/>
    </source>
</evidence>